<dbReference type="AlphaFoldDB" id="A0A699K9L6"/>
<dbReference type="EMBL" id="BKCJ010489687">
    <property type="protein sequence ID" value="GFA79692.1"/>
    <property type="molecule type" value="Genomic_DNA"/>
</dbReference>
<evidence type="ECO:0000313" key="2">
    <source>
        <dbReference type="EMBL" id="GFA79692.1"/>
    </source>
</evidence>
<feature type="domain" description="Reverse transcriptase Ty1/copia-type" evidence="1">
    <location>
        <begin position="49"/>
        <end position="122"/>
    </location>
</feature>
<accession>A0A699K9L6</accession>
<comment type="caution">
    <text evidence="2">The sequence shown here is derived from an EMBL/GenBank/DDBJ whole genome shotgun (WGS) entry which is preliminary data.</text>
</comment>
<dbReference type="InterPro" id="IPR013103">
    <property type="entry name" value="RVT_2"/>
</dbReference>
<protein>
    <submittedName>
        <fullName evidence="2">Zinc finger, CCHC-type</fullName>
    </submittedName>
</protein>
<name>A0A699K9L6_TANCI</name>
<sequence>MVILMKTSIWCKLKALLILNIPEKYASFKDPFMVLSKHQGAVITDLMRIKKFRFTQNRDEPCVYQKAGESNVTFLILYVDDIIIMGNHIPSLQSVKTYLGKCFAMKYLGEATFILGIKIYRDRSRNPEAKLRVECYYDAGFETDRVDTKSQTRYVSFLIEAQWTGKAQSNILLQCLL</sequence>
<evidence type="ECO:0000259" key="1">
    <source>
        <dbReference type="Pfam" id="PF07727"/>
    </source>
</evidence>
<gene>
    <name evidence="2" type="ORF">Tci_651664</name>
</gene>
<dbReference type="Pfam" id="PF07727">
    <property type="entry name" value="RVT_2"/>
    <property type="match status" value="1"/>
</dbReference>
<reference evidence="2" key="1">
    <citation type="journal article" date="2019" name="Sci. Rep.">
        <title>Draft genome of Tanacetum cinerariifolium, the natural source of mosquito coil.</title>
        <authorList>
            <person name="Yamashiro T."/>
            <person name="Shiraishi A."/>
            <person name="Satake H."/>
            <person name="Nakayama K."/>
        </authorList>
    </citation>
    <scope>NUCLEOTIDE SEQUENCE</scope>
</reference>
<organism evidence="2">
    <name type="scientific">Tanacetum cinerariifolium</name>
    <name type="common">Dalmatian daisy</name>
    <name type="synonym">Chrysanthemum cinerariifolium</name>
    <dbReference type="NCBI Taxonomy" id="118510"/>
    <lineage>
        <taxon>Eukaryota</taxon>
        <taxon>Viridiplantae</taxon>
        <taxon>Streptophyta</taxon>
        <taxon>Embryophyta</taxon>
        <taxon>Tracheophyta</taxon>
        <taxon>Spermatophyta</taxon>
        <taxon>Magnoliopsida</taxon>
        <taxon>eudicotyledons</taxon>
        <taxon>Gunneridae</taxon>
        <taxon>Pentapetalae</taxon>
        <taxon>asterids</taxon>
        <taxon>campanulids</taxon>
        <taxon>Asterales</taxon>
        <taxon>Asteraceae</taxon>
        <taxon>Asteroideae</taxon>
        <taxon>Anthemideae</taxon>
        <taxon>Anthemidinae</taxon>
        <taxon>Tanacetum</taxon>
    </lineage>
</organism>
<proteinExistence type="predicted"/>